<dbReference type="GO" id="GO:0016301">
    <property type="term" value="F:kinase activity"/>
    <property type="evidence" value="ECO:0007669"/>
    <property type="project" value="UniProtKB-KW"/>
</dbReference>
<evidence type="ECO:0000256" key="7">
    <source>
        <dbReference type="ARBA" id="ARBA00022840"/>
    </source>
</evidence>
<keyword evidence="8" id="KW-0902">Two-component regulatory system</keyword>
<proteinExistence type="predicted"/>
<dbReference type="InterPro" id="IPR036890">
    <property type="entry name" value="HATPase_C_sf"/>
</dbReference>
<dbReference type="InterPro" id="IPR050482">
    <property type="entry name" value="Sensor_HK_TwoCompSys"/>
</dbReference>
<dbReference type="Gene3D" id="1.20.5.1930">
    <property type="match status" value="1"/>
</dbReference>
<sequence>MLTRIRTETPRPWWWDTGIAGVYAALVVLTVVVWPLGFVSLAPAPPGLRLGVGLAAAATVVLRTRRPVLALALAVPCVAVDVAFGPSLAIALILADLLYCVALHGSATASARVRSAAFAVFAALVVAVLLATGDARAVVTTALTASAVLLLPVSWGREVRRPTEEAAAARREAAQAARIAELDRRRAVTAERARVARDLHDSVAGHLSAIALQSQAALGADAATSAGGELRARVLSSVRENSVRALEEMRSLIEVLRRDDDPDDDPREAPARLADLPRLVESARVGGLSVTAEIGDLDGVPAPVGLTVYRIAQEALTNVGRHAPGADVTLRLARDDAALVLEVTNTLPAGTPADPGTGSGVEGMHVRAEAVGGTASAGPDGADGRAWRVTARLPVGVPAGAPR</sequence>
<feature type="transmembrane region" description="Helical" evidence="9">
    <location>
        <begin position="113"/>
        <end position="131"/>
    </location>
</feature>
<dbReference type="Pfam" id="PF07730">
    <property type="entry name" value="HisKA_3"/>
    <property type="match status" value="1"/>
</dbReference>
<keyword evidence="4" id="KW-0808">Transferase</keyword>
<keyword evidence="9" id="KW-0472">Membrane</keyword>
<evidence type="ECO:0000256" key="9">
    <source>
        <dbReference type="SAM" id="Phobius"/>
    </source>
</evidence>
<dbReference type="InterPro" id="IPR011712">
    <property type="entry name" value="Sig_transdc_His_kin_sub3_dim/P"/>
</dbReference>
<evidence type="ECO:0000256" key="2">
    <source>
        <dbReference type="ARBA" id="ARBA00012438"/>
    </source>
</evidence>
<dbReference type="PANTHER" id="PTHR24421:SF10">
    <property type="entry name" value="NITRATE_NITRITE SENSOR PROTEIN NARQ"/>
    <property type="match status" value="1"/>
</dbReference>
<keyword evidence="6 11" id="KW-0418">Kinase</keyword>
<keyword evidence="12" id="KW-1185">Reference proteome</keyword>
<keyword evidence="5" id="KW-0547">Nucleotide-binding</keyword>
<feature type="transmembrane region" description="Helical" evidence="9">
    <location>
        <begin position="68"/>
        <end position="101"/>
    </location>
</feature>
<organism evidence="11 12">
    <name type="scientific">Actinomycetospora flava</name>
    <dbReference type="NCBI Taxonomy" id="3129232"/>
    <lineage>
        <taxon>Bacteria</taxon>
        <taxon>Bacillati</taxon>
        <taxon>Actinomycetota</taxon>
        <taxon>Actinomycetes</taxon>
        <taxon>Pseudonocardiales</taxon>
        <taxon>Pseudonocardiaceae</taxon>
        <taxon>Actinomycetospora</taxon>
    </lineage>
</organism>
<feature type="transmembrane region" description="Helical" evidence="9">
    <location>
        <begin position="20"/>
        <end position="39"/>
    </location>
</feature>
<feature type="domain" description="Signal transduction histidine kinase subgroup 3 dimerisation and phosphoacceptor" evidence="10">
    <location>
        <begin position="191"/>
        <end position="260"/>
    </location>
</feature>
<accession>A0ABU8M9Q1</accession>
<dbReference type="EMBL" id="JBBEGM010000010">
    <property type="protein sequence ID" value="MEJ2864054.1"/>
    <property type="molecule type" value="Genomic_DNA"/>
</dbReference>
<evidence type="ECO:0000256" key="5">
    <source>
        <dbReference type="ARBA" id="ARBA00022741"/>
    </source>
</evidence>
<dbReference type="SUPFAM" id="SSF55874">
    <property type="entry name" value="ATPase domain of HSP90 chaperone/DNA topoisomerase II/histidine kinase"/>
    <property type="match status" value="1"/>
</dbReference>
<evidence type="ECO:0000256" key="6">
    <source>
        <dbReference type="ARBA" id="ARBA00022777"/>
    </source>
</evidence>
<dbReference type="EC" id="2.7.13.3" evidence="2"/>
<dbReference type="PANTHER" id="PTHR24421">
    <property type="entry name" value="NITRATE/NITRITE SENSOR PROTEIN NARX-RELATED"/>
    <property type="match status" value="1"/>
</dbReference>
<evidence type="ECO:0000313" key="12">
    <source>
        <dbReference type="Proteomes" id="UP001369736"/>
    </source>
</evidence>
<dbReference type="Proteomes" id="UP001369736">
    <property type="component" value="Unassembled WGS sequence"/>
</dbReference>
<keyword evidence="9" id="KW-0812">Transmembrane</keyword>
<evidence type="ECO:0000259" key="10">
    <source>
        <dbReference type="Pfam" id="PF07730"/>
    </source>
</evidence>
<keyword evidence="7" id="KW-0067">ATP-binding</keyword>
<dbReference type="CDD" id="cd16917">
    <property type="entry name" value="HATPase_UhpB-NarQ-NarX-like"/>
    <property type="match status" value="1"/>
</dbReference>
<reference evidence="11 12" key="1">
    <citation type="submission" date="2024-03" db="EMBL/GenBank/DDBJ databases">
        <title>Actinomycetospora sp. OC33-EN07, a novel actinomycete isolated from wild orchid (Aerides multiflora).</title>
        <authorList>
            <person name="Suriyachadkun C."/>
        </authorList>
    </citation>
    <scope>NUCLEOTIDE SEQUENCE [LARGE SCALE GENOMIC DNA]</scope>
    <source>
        <strain evidence="11 12">OC33-EN07</strain>
    </source>
</reference>
<comment type="catalytic activity">
    <reaction evidence="1">
        <text>ATP + protein L-histidine = ADP + protein N-phospho-L-histidine.</text>
        <dbReference type="EC" id="2.7.13.3"/>
    </reaction>
</comment>
<name>A0ABU8M9Q1_9PSEU</name>
<keyword evidence="9" id="KW-1133">Transmembrane helix</keyword>
<evidence type="ECO:0000313" key="11">
    <source>
        <dbReference type="EMBL" id="MEJ2864054.1"/>
    </source>
</evidence>
<evidence type="ECO:0000256" key="4">
    <source>
        <dbReference type="ARBA" id="ARBA00022679"/>
    </source>
</evidence>
<keyword evidence="3" id="KW-0597">Phosphoprotein</keyword>
<comment type="caution">
    <text evidence="11">The sequence shown here is derived from an EMBL/GenBank/DDBJ whole genome shotgun (WGS) entry which is preliminary data.</text>
</comment>
<evidence type="ECO:0000256" key="8">
    <source>
        <dbReference type="ARBA" id="ARBA00023012"/>
    </source>
</evidence>
<protein>
    <recommendedName>
        <fullName evidence="2">histidine kinase</fullName>
        <ecNumber evidence="2">2.7.13.3</ecNumber>
    </recommendedName>
</protein>
<evidence type="ECO:0000256" key="1">
    <source>
        <dbReference type="ARBA" id="ARBA00000085"/>
    </source>
</evidence>
<dbReference type="RefSeq" id="WP_337705421.1">
    <property type="nucleotide sequence ID" value="NZ_JBBEGM010000010.1"/>
</dbReference>
<gene>
    <name evidence="11" type="ORF">WCD58_23060</name>
</gene>
<evidence type="ECO:0000256" key="3">
    <source>
        <dbReference type="ARBA" id="ARBA00022553"/>
    </source>
</evidence>
<dbReference type="Gene3D" id="3.30.565.10">
    <property type="entry name" value="Histidine kinase-like ATPase, C-terminal domain"/>
    <property type="match status" value="1"/>
</dbReference>